<protein>
    <submittedName>
        <fullName evidence="2">Calcium/calmodulin-dependent serine/threonine-protein kinase 1</fullName>
    </submittedName>
</protein>
<feature type="region of interest" description="Disordered" evidence="1">
    <location>
        <begin position="111"/>
        <end position="130"/>
    </location>
</feature>
<accession>A0A1D1XND9</accession>
<feature type="compositionally biased region" description="Pro residues" evidence="1">
    <location>
        <begin position="38"/>
        <end position="49"/>
    </location>
</feature>
<dbReference type="GO" id="GO:0016301">
    <property type="term" value="F:kinase activity"/>
    <property type="evidence" value="ECO:0007669"/>
    <property type="project" value="UniProtKB-KW"/>
</dbReference>
<dbReference type="AlphaFoldDB" id="A0A1D1XND9"/>
<reference evidence="2" key="1">
    <citation type="submission" date="2015-07" db="EMBL/GenBank/DDBJ databases">
        <title>Transcriptome Assembly of Anthurium amnicola.</title>
        <authorList>
            <person name="Suzuki J."/>
        </authorList>
    </citation>
    <scope>NUCLEOTIDE SEQUENCE</scope>
</reference>
<evidence type="ECO:0000313" key="2">
    <source>
        <dbReference type="EMBL" id="JAT43887.1"/>
    </source>
</evidence>
<feature type="non-terminal residue" evidence="2">
    <location>
        <position position="1"/>
    </location>
</feature>
<keyword evidence="2" id="KW-0418">Kinase</keyword>
<dbReference type="EMBL" id="GDJX01024049">
    <property type="protein sequence ID" value="JAT43887.1"/>
    <property type="molecule type" value="Transcribed_RNA"/>
</dbReference>
<name>A0A1D1XND9_9ARAE</name>
<evidence type="ECO:0000256" key="1">
    <source>
        <dbReference type="SAM" id="MobiDB-lite"/>
    </source>
</evidence>
<proteinExistence type="predicted"/>
<feature type="non-terminal residue" evidence="2">
    <location>
        <position position="130"/>
    </location>
</feature>
<feature type="compositionally biased region" description="Basic and acidic residues" evidence="1">
    <location>
        <begin position="1"/>
        <end position="19"/>
    </location>
</feature>
<feature type="region of interest" description="Disordered" evidence="1">
    <location>
        <begin position="1"/>
        <end position="106"/>
    </location>
</feature>
<feature type="compositionally biased region" description="Low complexity" evidence="1">
    <location>
        <begin position="78"/>
        <end position="87"/>
    </location>
</feature>
<organism evidence="2">
    <name type="scientific">Anthurium amnicola</name>
    <dbReference type="NCBI Taxonomy" id="1678845"/>
    <lineage>
        <taxon>Eukaryota</taxon>
        <taxon>Viridiplantae</taxon>
        <taxon>Streptophyta</taxon>
        <taxon>Embryophyta</taxon>
        <taxon>Tracheophyta</taxon>
        <taxon>Spermatophyta</taxon>
        <taxon>Magnoliopsida</taxon>
        <taxon>Liliopsida</taxon>
        <taxon>Araceae</taxon>
        <taxon>Pothoideae</taxon>
        <taxon>Potheae</taxon>
        <taxon>Anthurium</taxon>
    </lineage>
</organism>
<gene>
    <name evidence="2" type="primary">CAMK1_6</name>
    <name evidence="2" type="ORF">g.3503</name>
</gene>
<sequence>QEKRERLGGKSQLRSRDTSLPRCSGVSGTPRPHLPLRRPYPPSFPPPLPASSFPGSRTSNSGRQGRKRAMPRVDADDVVIVASSSSEEAGEAGGRNTSSFRPSHHYAAAAAYAHSVGDKDGLRKQKKKKK</sequence>
<keyword evidence="2" id="KW-0808">Transferase</keyword>